<organism evidence="1 2">
    <name type="scientific">Pseudochryseolinea flava</name>
    <dbReference type="NCBI Taxonomy" id="2059302"/>
    <lineage>
        <taxon>Bacteria</taxon>
        <taxon>Pseudomonadati</taxon>
        <taxon>Bacteroidota</taxon>
        <taxon>Cytophagia</taxon>
        <taxon>Cytophagales</taxon>
        <taxon>Fulvivirgaceae</taxon>
        <taxon>Pseudochryseolinea</taxon>
    </lineage>
</organism>
<accession>A0A364Y0Z1</accession>
<gene>
    <name evidence="1" type="ORF">DQQ10_17120</name>
</gene>
<comment type="caution">
    <text evidence="1">The sequence shown here is derived from an EMBL/GenBank/DDBJ whole genome shotgun (WGS) entry which is preliminary data.</text>
</comment>
<dbReference type="AlphaFoldDB" id="A0A364Y0Z1"/>
<sequence length="132" mass="15012">MSKLTLLKEPYVDITLDKDTNVIYAKWIGFLRPDDVKKGCAFMTKYIKEKDIKSHLSDHRSLKVLSKEVQDFLTKEWFPEVEKVGLTKVGAVVADDVFAAATVNKVNAEAKVGRLTINMFNSETECTKWLLN</sequence>
<keyword evidence="2" id="KW-1185">Reference proteome</keyword>
<dbReference type="RefSeq" id="WP_112748113.1">
    <property type="nucleotide sequence ID" value="NZ_QMFY01000009.1"/>
</dbReference>
<evidence type="ECO:0000313" key="2">
    <source>
        <dbReference type="Proteomes" id="UP000251889"/>
    </source>
</evidence>
<evidence type="ECO:0000313" key="1">
    <source>
        <dbReference type="EMBL" id="RAV99766.1"/>
    </source>
</evidence>
<proteinExistence type="predicted"/>
<dbReference type="EMBL" id="QMFY01000009">
    <property type="protein sequence ID" value="RAV99766.1"/>
    <property type="molecule type" value="Genomic_DNA"/>
</dbReference>
<protein>
    <recommendedName>
        <fullName evidence="3">STAS/SEC14 domain-containing protein</fullName>
    </recommendedName>
</protein>
<reference evidence="1 2" key="1">
    <citation type="submission" date="2018-06" db="EMBL/GenBank/DDBJ databases">
        <title>Chryseolinea flavus sp. nov., a member of the phylum Bacteroidetes isolated from soil.</title>
        <authorList>
            <person name="Li Y."/>
            <person name="Wang J."/>
        </authorList>
    </citation>
    <scope>NUCLEOTIDE SEQUENCE [LARGE SCALE GENOMIC DNA]</scope>
    <source>
        <strain evidence="1 2">SDU1-6</strain>
    </source>
</reference>
<dbReference type="OrthoDB" id="852227at2"/>
<dbReference type="Proteomes" id="UP000251889">
    <property type="component" value="Unassembled WGS sequence"/>
</dbReference>
<name>A0A364Y0Z1_9BACT</name>
<evidence type="ECO:0008006" key="3">
    <source>
        <dbReference type="Google" id="ProtNLM"/>
    </source>
</evidence>